<dbReference type="Proteomes" id="UP000190140">
    <property type="component" value="Unassembled WGS sequence"/>
</dbReference>
<dbReference type="EMBL" id="MZGW01000005">
    <property type="protein sequence ID" value="OPJ55465.1"/>
    <property type="molecule type" value="Genomic_DNA"/>
</dbReference>
<keyword evidence="5" id="KW-1185">Reference proteome</keyword>
<name>A0A1V4I777_9FIRM</name>
<dbReference type="InterPro" id="IPR003658">
    <property type="entry name" value="Anti-sigma_ant"/>
</dbReference>
<dbReference type="InterPro" id="IPR036513">
    <property type="entry name" value="STAS_dom_sf"/>
</dbReference>
<feature type="domain" description="STAS" evidence="3">
    <location>
        <begin position="5"/>
        <end position="105"/>
    </location>
</feature>
<dbReference type="PANTHER" id="PTHR33495">
    <property type="entry name" value="ANTI-SIGMA FACTOR ANTAGONIST TM_1081-RELATED-RELATED"/>
    <property type="match status" value="1"/>
</dbReference>
<comment type="similarity">
    <text evidence="1 2">Belongs to the anti-sigma-factor antagonist family.</text>
</comment>
<dbReference type="PROSITE" id="PS50801">
    <property type="entry name" value="STAS"/>
    <property type="match status" value="1"/>
</dbReference>
<accession>A0A1V4I777</accession>
<evidence type="ECO:0000313" key="4">
    <source>
        <dbReference type="EMBL" id="OPJ55465.1"/>
    </source>
</evidence>
<dbReference type="RefSeq" id="WP_079412729.1">
    <property type="nucleotide sequence ID" value="NZ_MZGW01000005.1"/>
</dbReference>
<evidence type="ECO:0000256" key="2">
    <source>
        <dbReference type="RuleBase" id="RU003749"/>
    </source>
</evidence>
<dbReference type="AlphaFoldDB" id="A0A1V4I777"/>
<dbReference type="GO" id="GO:0043856">
    <property type="term" value="F:anti-sigma factor antagonist activity"/>
    <property type="evidence" value="ECO:0007669"/>
    <property type="project" value="InterPro"/>
</dbReference>
<dbReference type="NCBIfam" id="TIGR00377">
    <property type="entry name" value="ant_ant_sig"/>
    <property type="match status" value="1"/>
</dbReference>
<organism evidence="4 5">
    <name type="scientific">Alkalithermobacter paradoxus</name>
    <dbReference type="NCBI Taxonomy" id="29349"/>
    <lineage>
        <taxon>Bacteria</taxon>
        <taxon>Bacillati</taxon>
        <taxon>Bacillota</taxon>
        <taxon>Clostridia</taxon>
        <taxon>Peptostreptococcales</taxon>
        <taxon>Tepidibacteraceae</taxon>
        <taxon>Alkalithermobacter</taxon>
    </lineage>
</organism>
<evidence type="ECO:0000256" key="1">
    <source>
        <dbReference type="ARBA" id="ARBA00009013"/>
    </source>
</evidence>
<proteinExistence type="inferred from homology"/>
<dbReference type="SUPFAM" id="SSF52091">
    <property type="entry name" value="SpoIIaa-like"/>
    <property type="match status" value="1"/>
</dbReference>
<dbReference type="STRING" id="29349.CLOTH_15280"/>
<dbReference type="CDD" id="cd07043">
    <property type="entry name" value="STAS_anti-anti-sigma_factors"/>
    <property type="match status" value="1"/>
</dbReference>
<evidence type="ECO:0000313" key="5">
    <source>
        <dbReference type="Proteomes" id="UP000190140"/>
    </source>
</evidence>
<dbReference type="PANTHER" id="PTHR33495:SF2">
    <property type="entry name" value="ANTI-SIGMA FACTOR ANTAGONIST TM_1081-RELATED"/>
    <property type="match status" value="1"/>
</dbReference>
<comment type="caution">
    <text evidence="4">The sequence shown here is derived from an EMBL/GenBank/DDBJ whole genome shotgun (WGS) entry which is preliminary data.</text>
</comment>
<dbReference type="OrthoDB" id="9793697at2"/>
<sequence length="105" mass="11922">MSLIINKSFDNNNNVWNVSLIGEVDIYTSSEFKSSLIEMIQDKQVDIRIDASSLDYIDSTGLGILIGILKRLKEEEKDIYIISPKKNIEKLLSITGLDKIFRLEG</sequence>
<dbReference type="InterPro" id="IPR002645">
    <property type="entry name" value="STAS_dom"/>
</dbReference>
<dbReference type="Pfam" id="PF01740">
    <property type="entry name" value="STAS"/>
    <property type="match status" value="1"/>
</dbReference>
<reference evidence="4 5" key="1">
    <citation type="submission" date="2017-03" db="EMBL/GenBank/DDBJ databases">
        <title>Genome sequence of Clostridium thermoalcaliphilum DSM 7309.</title>
        <authorList>
            <person name="Poehlein A."/>
            <person name="Daniel R."/>
        </authorList>
    </citation>
    <scope>NUCLEOTIDE SEQUENCE [LARGE SCALE GENOMIC DNA]</scope>
    <source>
        <strain evidence="4 5">DSM 7309</strain>
    </source>
</reference>
<protein>
    <recommendedName>
        <fullName evidence="2">Anti-sigma factor antagonist</fullName>
    </recommendedName>
</protein>
<gene>
    <name evidence="4" type="primary">rsbV</name>
    <name evidence="4" type="ORF">CLOTH_15280</name>
</gene>
<evidence type="ECO:0000259" key="3">
    <source>
        <dbReference type="PROSITE" id="PS50801"/>
    </source>
</evidence>
<dbReference type="Gene3D" id="3.30.750.24">
    <property type="entry name" value="STAS domain"/>
    <property type="match status" value="1"/>
</dbReference>